<dbReference type="Pfam" id="PF00267">
    <property type="entry name" value="Porin_1"/>
    <property type="match status" value="1"/>
</dbReference>
<sequence>MKKSLIALTLAALPVAAMADVTLYGQIKAGVEVSKVKLGEQTAAKLGHEKSSKTATEIADFGSRIGFKGHEHLGNNLNAIWQVEQNTSIAGGDKEWASRESFIGLEGGFGKIRAGKLNSTVKDSSDNVDQWESNNGALNMSVFTRVDERAVSVRYDSPVFSGFSASVQYTPRDNANPSDKYTHNDATRDTYYAGLNYENSGFFGQYAGGFRKNAVSEKDGHVHRLVGGYDANNLFVSVAGQYAKNWETLGDYAEAQSNGVVTSAMRAAGTNASNVVFGTAAGLDSRPAETIEVAATAAYRAGNVTPRVSYAHGFKAKVDGEKLKGTQYDQVIVGADYDFSKRTTALVSAGWLRGAESGPHKVETISGLVGLRHKF</sequence>
<dbReference type="InterPro" id="IPR001702">
    <property type="entry name" value="Porin_Gram-ve"/>
</dbReference>
<reference evidence="12 13" key="1">
    <citation type="submission" date="2010-12" db="EMBL/GenBank/DDBJ databases">
        <title>The Genome Sequence of Neisseria mucosa strain C102.</title>
        <authorList>
            <consortium name="The Broad Institute Genome Sequencing Platform"/>
            <person name="Earl A."/>
            <person name="Ward D."/>
            <person name="Feldgarden M."/>
            <person name="Gevers D."/>
            <person name="Sibley C.D."/>
            <person name="Field T.R."/>
            <person name="Grinwis M."/>
            <person name="Eshaghurshan C.S."/>
            <person name="Surette M."/>
            <person name="Young S.K."/>
            <person name="Zeng Q."/>
            <person name="Gargeya S."/>
            <person name="Fitzgerald M."/>
            <person name="Haas B."/>
            <person name="Abouelleil A."/>
            <person name="Alvarado L."/>
            <person name="Arachchi H.M."/>
            <person name="Berlin A."/>
            <person name="Brown A."/>
            <person name="Chapman S.B."/>
            <person name="Chen Z."/>
            <person name="Dunbar C."/>
            <person name="Freedman E."/>
            <person name="Gearin G."/>
            <person name="Gellesch M."/>
            <person name="Goldberg J."/>
            <person name="Griggs A."/>
            <person name="Gujja S."/>
            <person name="Heilman E."/>
            <person name="Heiman D."/>
            <person name="Howarth C."/>
            <person name="Larson L."/>
            <person name="Lui A."/>
            <person name="MacDonald P.J.P."/>
            <person name="Mehta T."/>
            <person name="Montmayeur A."/>
            <person name="Murphy C."/>
            <person name="Neiman D."/>
            <person name="Pearson M."/>
            <person name="Priest M."/>
            <person name="Roberts A."/>
            <person name="Saif S."/>
            <person name="Shea T."/>
            <person name="Shenoy N."/>
            <person name="Sisk P."/>
            <person name="Stolte C."/>
            <person name="Sykes S."/>
            <person name="White J."/>
            <person name="Yandava C."/>
            <person name="Nusbaum C."/>
            <person name="Birren B."/>
        </authorList>
    </citation>
    <scope>NUCLEOTIDE SEQUENCE [LARGE SCALE GENOMIC DNA]</scope>
    <source>
        <strain evidence="12 13">C102</strain>
    </source>
</reference>
<dbReference type="InterPro" id="IPR050298">
    <property type="entry name" value="Gram-neg_bact_OMP"/>
</dbReference>
<keyword evidence="13" id="KW-1185">Reference proteome</keyword>
<name>A0ABP2KE06_NEIMU</name>
<dbReference type="Proteomes" id="UP000003612">
    <property type="component" value="Unassembled WGS sequence"/>
</dbReference>
<evidence type="ECO:0000256" key="8">
    <source>
        <dbReference type="ARBA" id="ARBA00023114"/>
    </source>
</evidence>
<evidence type="ECO:0000313" key="13">
    <source>
        <dbReference type="Proteomes" id="UP000003612"/>
    </source>
</evidence>
<dbReference type="Gene3D" id="2.40.160.10">
    <property type="entry name" value="Porin"/>
    <property type="match status" value="1"/>
</dbReference>
<dbReference type="EMBL" id="ACRG01000015">
    <property type="protein sequence ID" value="EFV80236.1"/>
    <property type="molecule type" value="Genomic_DNA"/>
</dbReference>
<dbReference type="PRINTS" id="PR00182">
    <property type="entry name" value="ECOLNEIPORIN"/>
</dbReference>
<accession>A0ABP2KE06</accession>
<comment type="subunit">
    <text evidence="2">Homotrimer.</text>
</comment>
<evidence type="ECO:0000256" key="1">
    <source>
        <dbReference type="ARBA" id="ARBA00004571"/>
    </source>
</evidence>
<protein>
    <submittedName>
        <fullName evidence="12">Porin</fullName>
    </submittedName>
</protein>
<feature type="signal peptide" evidence="11">
    <location>
        <begin position="1"/>
        <end position="19"/>
    </location>
</feature>
<evidence type="ECO:0000256" key="4">
    <source>
        <dbReference type="ARBA" id="ARBA00022452"/>
    </source>
</evidence>
<evidence type="ECO:0000256" key="3">
    <source>
        <dbReference type="ARBA" id="ARBA00022448"/>
    </source>
</evidence>
<dbReference type="InterPro" id="IPR002299">
    <property type="entry name" value="Porin_Neis"/>
</dbReference>
<evidence type="ECO:0000256" key="2">
    <source>
        <dbReference type="ARBA" id="ARBA00011233"/>
    </source>
</evidence>
<dbReference type="NCBIfam" id="NF040479">
    <property type="entry name" value="porin_porB_Neis"/>
    <property type="match status" value="1"/>
</dbReference>
<evidence type="ECO:0000256" key="6">
    <source>
        <dbReference type="ARBA" id="ARBA00022729"/>
    </source>
</evidence>
<dbReference type="SUPFAM" id="SSF56935">
    <property type="entry name" value="Porins"/>
    <property type="match status" value="1"/>
</dbReference>
<dbReference type="InterPro" id="IPR033900">
    <property type="entry name" value="Gram_neg_porin_domain"/>
</dbReference>
<keyword evidence="7" id="KW-0406">Ion transport</keyword>
<keyword evidence="3" id="KW-0813">Transport</keyword>
<dbReference type="InterPro" id="IPR023614">
    <property type="entry name" value="Porin_dom_sf"/>
</dbReference>
<dbReference type="PANTHER" id="PTHR34501">
    <property type="entry name" value="PROTEIN YDDL-RELATED"/>
    <property type="match status" value="1"/>
</dbReference>
<evidence type="ECO:0000256" key="10">
    <source>
        <dbReference type="ARBA" id="ARBA00023237"/>
    </source>
</evidence>
<feature type="chain" id="PRO_5047323428" evidence="11">
    <location>
        <begin position="20"/>
        <end position="375"/>
    </location>
</feature>
<evidence type="ECO:0000256" key="11">
    <source>
        <dbReference type="SAM" id="SignalP"/>
    </source>
</evidence>
<keyword evidence="4" id="KW-1134">Transmembrane beta strand</keyword>
<evidence type="ECO:0000256" key="9">
    <source>
        <dbReference type="ARBA" id="ARBA00023136"/>
    </source>
</evidence>
<proteinExistence type="predicted"/>
<keyword evidence="8" id="KW-0626">Porin</keyword>
<dbReference type="PRINTS" id="PR00184">
    <property type="entry name" value="NEISSPPORIN"/>
</dbReference>
<dbReference type="PANTHER" id="PTHR34501:SF9">
    <property type="entry name" value="MAJOR OUTER MEMBRANE PROTEIN P.IA"/>
    <property type="match status" value="1"/>
</dbReference>
<keyword evidence="9" id="KW-0472">Membrane</keyword>
<organism evidence="12 13">
    <name type="scientific">Neisseria mucosa C102</name>
    <dbReference type="NCBI Taxonomy" id="435832"/>
    <lineage>
        <taxon>Bacteria</taxon>
        <taxon>Pseudomonadati</taxon>
        <taxon>Pseudomonadota</taxon>
        <taxon>Betaproteobacteria</taxon>
        <taxon>Neisseriales</taxon>
        <taxon>Neisseriaceae</taxon>
        <taxon>Neisseria</taxon>
    </lineage>
</organism>
<keyword evidence="6 11" id="KW-0732">Signal</keyword>
<evidence type="ECO:0000256" key="7">
    <source>
        <dbReference type="ARBA" id="ARBA00023065"/>
    </source>
</evidence>
<evidence type="ECO:0000313" key="12">
    <source>
        <dbReference type="EMBL" id="EFV80236.1"/>
    </source>
</evidence>
<gene>
    <name evidence="12" type="ORF">HMPREF0604_01532</name>
</gene>
<dbReference type="RefSeq" id="WP_003748475.1">
    <property type="nucleotide sequence ID" value="NZ_GL635794.1"/>
</dbReference>
<dbReference type="CDD" id="cd00342">
    <property type="entry name" value="gram_neg_porins"/>
    <property type="match status" value="1"/>
</dbReference>
<keyword evidence="10" id="KW-0998">Cell outer membrane</keyword>
<comment type="subcellular location">
    <subcellularLocation>
        <location evidence="1">Cell outer membrane</location>
        <topology evidence="1">Multi-pass membrane protein</topology>
    </subcellularLocation>
</comment>
<evidence type="ECO:0000256" key="5">
    <source>
        <dbReference type="ARBA" id="ARBA00022692"/>
    </source>
</evidence>
<keyword evidence="5" id="KW-0812">Transmembrane</keyword>
<comment type="caution">
    <text evidence="12">The sequence shown here is derived from an EMBL/GenBank/DDBJ whole genome shotgun (WGS) entry which is preliminary data.</text>
</comment>